<evidence type="ECO:0000313" key="6">
    <source>
        <dbReference type="EMBL" id="CCF83486.1"/>
    </source>
</evidence>
<name>I4EFM4_9BACT</name>
<dbReference type="Proteomes" id="UP000004221">
    <property type="component" value="Unassembled WGS sequence"/>
</dbReference>
<evidence type="ECO:0000256" key="4">
    <source>
        <dbReference type="ARBA" id="ARBA00023033"/>
    </source>
</evidence>
<dbReference type="Gene3D" id="3.20.20.30">
    <property type="entry name" value="Luciferase-like domain"/>
    <property type="match status" value="1"/>
</dbReference>
<evidence type="ECO:0000259" key="5">
    <source>
        <dbReference type="Pfam" id="PF00296"/>
    </source>
</evidence>
<dbReference type="SUPFAM" id="SSF51679">
    <property type="entry name" value="Bacterial luciferase-like"/>
    <property type="match status" value="1"/>
</dbReference>
<dbReference type="AlphaFoldDB" id="I4EFM4"/>
<evidence type="ECO:0000313" key="7">
    <source>
        <dbReference type="Proteomes" id="UP000004221"/>
    </source>
</evidence>
<dbReference type="Pfam" id="PF00296">
    <property type="entry name" value="Bac_luciferase"/>
    <property type="match status" value="1"/>
</dbReference>
<accession>I4EFM4</accession>
<comment type="caution">
    <text evidence="6">The sequence shown here is derived from an EMBL/GenBank/DDBJ whole genome shotgun (WGS) entry which is preliminary data.</text>
</comment>
<keyword evidence="2" id="KW-0288">FMN</keyword>
<keyword evidence="4" id="KW-0503">Monooxygenase</keyword>
<feature type="domain" description="Luciferase-like" evidence="5">
    <location>
        <begin position="15"/>
        <end position="267"/>
    </location>
</feature>
<proteinExistence type="predicted"/>
<dbReference type="InterPro" id="IPR050172">
    <property type="entry name" value="SsuD_RutA_monooxygenase"/>
</dbReference>
<dbReference type="PANTHER" id="PTHR42847">
    <property type="entry name" value="ALKANESULFONATE MONOOXYGENASE"/>
    <property type="match status" value="1"/>
</dbReference>
<keyword evidence="7" id="KW-1185">Reference proteome</keyword>
<evidence type="ECO:0000256" key="1">
    <source>
        <dbReference type="ARBA" id="ARBA00022630"/>
    </source>
</evidence>
<dbReference type="NCBIfam" id="TIGR03619">
    <property type="entry name" value="F420_Rv2161c"/>
    <property type="match status" value="1"/>
</dbReference>
<keyword evidence="3" id="KW-0560">Oxidoreductase</keyword>
<protein>
    <submittedName>
        <fullName evidence="6">Coenzyme F420-dependent N5 N10-methylene tetrahydromethanopterin reductase-like protein</fullName>
    </submittedName>
</protein>
<dbReference type="PANTHER" id="PTHR42847:SF4">
    <property type="entry name" value="ALKANESULFONATE MONOOXYGENASE-RELATED"/>
    <property type="match status" value="1"/>
</dbReference>
<reference evidence="6 7" key="1">
    <citation type="journal article" date="2012" name="ISME J.">
        <title>Nitrification expanded: discovery, physiology and genomics of a nitrite-oxidizing bacterium from the phylum Chloroflexi.</title>
        <authorList>
            <person name="Sorokin D.Y."/>
            <person name="Lucker S."/>
            <person name="Vejmelkova D."/>
            <person name="Kostrikina N.A."/>
            <person name="Kleerebezem R."/>
            <person name="Rijpstra W.I."/>
            <person name="Damste J.S."/>
            <person name="Le Paslier D."/>
            <person name="Muyzer G."/>
            <person name="Wagner M."/>
            <person name="van Loosdrecht M.C."/>
            <person name="Daims H."/>
        </authorList>
    </citation>
    <scope>NUCLEOTIDE SEQUENCE [LARGE SCALE GENOMIC DNA]</scope>
    <source>
        <strain evidence="7">none</strain>
    </source>
</reference>
<sequence length="298" mass="31660">MRVALGLPSTIPGVTRNQVLDAARIADQGGLDSVWVIDRVVFPNLDPLATLAAAAAVTDRVRLGTSVLLAPLRNPVLLAKEAASIDVLSDGRLTLGVGVGGREDDFIATGSDFRRRGRRLVETIDTLRTVWRGESPVDAVGPVGPTPVQQPIPLWLGGGTPETIRRAARLGDAYVVGGGGPAIANQALSAFRNFWHEEGRTGKPVTAALAYFSVAPTREQAEVQARAYLHAYYAFALQFFDPVQTALIGTAEEVAEQAEAYRASGVDILIFFPCSPDPAQAEAIAGPIQERLTREQGG</sequence>
<keyword evidence="1" id="KW-0285">Flavoprotein</keyword>
<dbReference type="InterPro" id="IPR019921">
    <property type="entry name" value="Lucif-like_OxRdtase_Rv2161c"/>
</dbReference>
<organism evidence="6 7">
    <name type="scientific">Nitrolancea hollandica Lb</name>
    <dbReference type="NCBI Taxonomy" id="1129897"/>
    <lineage>
        <taxon>Bacteria</taxon>
        <taxon>Pseudomonadati</taxon>
        <taxon>Thermomicrobiota</taxon>
        <taxon>Thermomicrobia</taxon>
        <taxon>Sphaerobacterales</taxon>
        <taxon>Sphaerobacterineae</taxon>
        <taxon>Sphaerobacteraceae</taxon>
        <taxon>Nitrolancea</taxon>
    </lineage>
</organism>
<dbReference type="GO" id="GO:0008726">
    <property type="term" value="F:alkanesulfonate monooxygenase activity"/>
    <property type="evidence" value="ECO:0007669"/>
    <property type="project" value="TreeGrafter"/>
</dbReference>
<dbReference type="InterPro" id="IPR011251">
    <property type="entry name" value="Luciferase-like_dom"/>
</dbReference>
<dbReference type="RefSeq" id="WP_008476687.1">
    <property type="nucleotide sequence ID" value="NZ_CAGS01000149.1"/>
</dbReference>
<dbReference type="EMBL" id="CAGS01000149">
    <property type="protein sequence ID" value="CCF83486.1"/>
    <property type="molecule type" value="Genomic_DNA"/>
</dbReference>
<gene>
    <name evidence="6" type="ORF">NITHO_2320002</name>
</gene>
<evidence type="ECO:0000256" key="2">
    <source>
        <dbReference type="ARBA" id="ARBA00022643"/>
    </source>
</evidence>
<dbReference type="GO" id="GO:0046306">
    <property type="term" value="P:alkanesulfonate catabolic process"/>
    <property type="evidence" value="ECO:0007669"/>
    <property type="project" value="TreeGrafter"/>
</dbReference>
<dbReference type="OrthoDB" id="5723200at2"/>
<evidence type="ECO:0000256" key="3">
    <source>
        <dbReference type="ARBA" id="ARBA00023002"/>
    </source>
</evidence>
<dbReference type="InterPro" id="IPR036661">
    <property type="entry name" value="Luciferase-like_sf"/>
</dbReference>